<comment type="caution">
    <text evidence="2">The sequence shown here is derived from an EMBL/GenBank/DDBJ whole genome shotgun (WGS) entry which is preliminary data.</text>
</comment>
<evidence type="ECO:0000313" key="2">
    <source>
        <dbReference type="EMBL" id="MBC3846747.1"/>
    </source>
</evidence>
<dbReference type="Pfam" id="PF19765">
    <property type="entry name" value="DUF6252"/>
    <property type="match status" value="1"/>
</dbReference>
<evidence type="ECO:0000256" key="1">
    <source>
        <dbReference type="SAM" id="SignalP"/>
    </source>
</evidence>
<keyword evidence="3" id="KW-1185">Reference proteome</keyword>
<dbReference type="InterPro" id="IPR046219">
    <property type="entry name" value="DUF6252"/>
</dbReference>
<dbReference type="RefSeq" id="WP_186845855.1">
    <property type="nucleotide sequence ID" value="NZ_JACOME010000002.1"/>
</dbReference>
<proteinExistence type="predicted"/>
<evidence type="ECO:0000313" key="3">
    <source>
        <dbReference type="Proteomes" id="UP000607435"/>
    </source>
</evidence>
<evidence type="ECO:0008006" key="4">
    <source>
        <dbReference type="Google" id="ProtNLM"/>
    </source>
</evidence>
<gene>
    <name evidence="2" type="ORF">H6H04_10185</name>
</gene>
<keyword evidence="1" id="KW-0732">Signal</keyword>
<feature type="signal peptide" evidence="1">
    <location>
        <begin position="1"/>
        <end position="20"/>
    </location>
</feature>
<organism evidence="2 3">
    <name type="scientific">Winogradskyella echinorum</name>
    <dbReference type="NCBI Taxonomy" id="538189"/>
    <lineage>
        <taxon>Bacteria</taxon>
        <taxon>Pseudomonadati</taxon>
        <taxon>Bacteroidota</taxon>
        <taxon>Flavobacteriia</taxon>
        <taxon>Flavobacteriales</taxon>
        <taxon>Flavobacteriaceae</taxon>
        <taxon>Winogradskyella</taxon>
    </lineage>
</organism>
<dbReference type="PROSITE" id="PS51257">
    <property type="entry name" value="PROKAR_LIPOPROTEIN"/>
    <property type="match status" value="1"/>
</dbReference>
<accession>A0ABR6Y1X0</accession>
<dbReference type="EMBL" id="JACOME010000002">
    <property type="protein sequence ID" value="MBC3846747.1"/>
    <property type="molecule type" value="Genomic_DNA"/>
</dbReference>
<sequence length="179" mass="19312">MKKIFFLFLTLVLFTGCSSNDDSSDSDNLDGAYLTAKVNGQNFVAEGNSLFDGVHAQLVEAGPVFAFAIGAASFDGSTNTEAIGIGLGGLDFNVITAGTEYFAQQEDITVSGYYSEQDENGTYLSSESELNAYVKITAIDKVNKIVSGEFYFTAIDDDNPNILYNVTDGIFNDVQYTDE</sequence>
<dbReference type="Proteomes" id="UP000607435">
    <property type="component" value="Unassembled WGS sequence"/>
</dbReference>
<name>A0ABR6Y1X0_9FLAO</name>
<reference evidence="2 3" key="1">
    <citation type="submission" date="2020-08" db="EMBL/GenBank/DDBJ databases">
        <title>Winogradskyella ouciana sp. nov., isolated from the hadal seawater of the Mariana Trench.</title>
        <authorList>
            <person name="He X."/>
        </authorList>
    </citation>
    <scope>NUCLEOTIDE SEQUENCE [LARGE SCALE GENOMIC DNA]</scope>
    <source>
        <strain evidence="2 3">KCTC 22026</strain>
    </source>
</reference>
<feature type="chain" id="PRO_5046934008" description="Lipoprotein" evidence="1">
    <location>
        <begin position="21"/>
        <end position="179"/>
    </location>
</feature>
<protein>
    <recommendedName>
        <fullName evidence="4">Lipoprotein</fullName>
    </recommendedName>
</protein>